<dbReference type="Gene3D" id="3.55.40.10">
    <property type="entry name" value="minor pseudopilin epsh domain"/>
    <property type="match status" value="1"/>
</dbReference>
<evidence type="ECO:0000313" key="10">
    <source>
        <dbReference type="EMBL" id="VAW65214.1"/>
    </source>
</evidence>
<dbReference type="InterPro" id="IPR012902">
    <property type="entry name" value="N_methyl_site"/>
</dbReference>
<dbReference type="InterPro" id="IPR045584">
    <property type="entry name" value="Pilin-like"/>
</dbReference>
<accession>A0A3B0Y9C8</accession>
<evidence type="ECO:0000256" key="6">
    <source>
        <dbReference type="ARBA" id="ARBA00022989"/>
    </source>
</evidence>
<dbReference type="NCBIfam" id="TIGR02532">
    <property type="entry name" value="IV_pilin_GFxxxE"/>
    <property type="match status" value="1"/>
</dbReference>
<sequence length="180" mass="19701">MKNFKQNGFTLIELMMVIAMIGVVSAVALPAFKSMLITNEVVDTANQMQMSLKLARSEAIVNGKDAYVCSSADGVTCSNADGNWNRGWLVYVDLDGNDLMNNNELRWVHEISSDSQVTIVPTGAAFNQQVRFSYNGWLVDGDELGFDICSGYAVNGFPQREIRASLAGEANLFKNVSVKC</sequence>
<comment type="subcellular location">
    <subcellularLocation>
        <location evidence="1">Cell inner membrane</location>
        <topology evidence="1">Single-pass membrane protein</topology>
    </subcellularLocation>
</comment>
<evidence type="ECO:0000259" key="9">
    <source>
        <dbReference type="Pfam" id="PF12019"/>
    </source>
</evidence>
<proteinExistence type="predicted"/>
<keyword evidence="5 8" id="KW-0812">Transmembrane</keyword>
<dbReference type="Pfam" id="PF07963">
    <property type="entry name" value="N_methyl"/>
    <property type="match status" value="1"/>
</dbReference>
<feature type="transmembrane region" description="Helical" evidence="8">
    <location>
        <begin position="12"/>
        <end position="32"/>
    </location>
</feature>
<evidence type="ECO:0000256" key="4">
    <source>
        <dbReference type="ARBA" id="ARBA00022519"/>
    </source>
</evidence>
<organism evidence="10">
    <name type="scientific">hydrothermal vent metagenome</name>
    <dbReference type="NCBI Taxonomy" id="652676"/>
    <lineage>
        <taxon>unclassified sequences</taxon>
        <taxon>metagenomes</taxon>
        <taxon>ecological metagenomes</taxon>
    </lineage>
</organism>
<reference evidence="10" key="1">
    <citation type="submission" date="2018-06" db="EMBL/GenBank/DDBJ databases">
        <authorList>
            <person name="Zhirakovskaya E."/>
        </authorList>
    </citation>
    <scope>NUCLEOTIDE SEQUENCE</scope>
</reference>
<evidence type="ECO:0000256" key="7">
    <source>
        <dbReference type="ARBA" id="ARBA00023136"/>
    </source>
</evidence>
<keyword evidence="4" id="KW-0997">Cell inner membrane</keyword>
<name>A0A3B0Y9C8_9ZZZZ</name>
<keyword evidence="7 8" id="KW-0472">Membrane</keyword>
<dbReference type="InterPro" id="IPR022346">
    <property type="entry name" value="T2SS_GspH"/>
</dbReference>
<evidence type="ECO:0000256" key="2">
    <source>
        <dbReference type="ARBA" id="ARBA00022475"/>
    </source>
</evidence>
<feature type="domain" description="General secretion pathway GspH" evidence="9">
    <location>
        <begin position="44"/>
        <end position="155"/>
    </location>
</feature>
<evidence type="ECO:0000256" key="5">
    <source>
        <dbReference type="ARBA" id="ARBA00022692"/>
    </source>
</evidence>
<dbReference type="GO" id="GO:0015627">
    <property type="term" value="C:type II protein secretion system complex"/>
    <property type="evidence" value="ECO:0007669"/>
    <property type="project" value="InterPro"/>
</dbReference>
<dbReference type="GO" id="GO:0005886">
    <property type="term" value="C:plasma membrane"/>
    <property type="evidence" value="ECO:0007669"/>
    <property type="project" value="UniProtKB-SubCell"/>
</dbReference>
<protein>
    <recommendedName>
        <fullName evidence="9">General secretion pathway GspH domain-containing protein</fullName>
    </recommendedName>
</protein>
<dbReference type="GO" id="GO:0015628">
    <property type="term" value="P:protein secretion by the type II secretion system"/>
    <property type="evidence" value="ECO:0007669"/>
    <property type="project" value="InterPro"/>
</dbReference>
<evidence type="ECO:0000256" key="8">
    <source>
        <dbReference type="SAM" id="Phobius"/>
    </source>
</evidence>
<dbReference type="AlphaFoldDB" id="A0A3B0Y9C8"/>
<evidence type="ECO:0000256" key="1">
    <source>
        <dbReference type="ARBA" id="ARBA00004377"/>
    </source>
</evidence>
<dbReference type="Pfam" id="PF12019">
    <property type="entry name" value="GspH"/>
    <property type="match status" value="1"/>
</dbReference>
<keyword evidence="3" id="KW-0488">Methylation</keyword>
<keyword evidence="6 8" id="KW-1133">Transmembrane helix</keyword>
<dbReference type="SUPFAM" id="SSF54523">
    <property type="entry name" value="Pili subunits"/>
    <property type="match status" value="1"/>
</dbReference>
<keyword evidence="2" id="KW-1003">Cell membrane</keyword>
<gene>
    <name evidence="10" type="ORF">MNBD_GAMMA08-43</name>
</gene>
<dbReference type="EMBL" id="UOFH01000309">
    <property type="protein sequence ID" value="VAW65214.1"/>
    <property type="molecule type" value="Genomic_DNA"/>
</dbReference>
<evidence type="ECO:0000256" key="3">
    <source>
        <dbReference type="ARBA" id="ARBA00022481"/>
    </source>
</evidence>